<comment type="caution">
    <text evidence="2">The sequence shown here is derived from an EMBL/GenBank/DDBJ whole genome shotgun (WGS) entry which is preliminary data.</text>
</comment>
<accession>A0AAV1UCY8</accession>
<dbReference type="InterPro" id="IPR000477">
    <property type="entry name" value="RT_dom"/>
</dbReference>
<dbReference type="SUPFAM" id="SSF56672">
    <property type="entry name" value="DNA/RNA polymerases"/>
    <property type="match status" value="1"/>
</dbReference>
<dbReference type="EMBL" id="CAKLBY020000190">
    <property type="protein sequence ID" value="CAK7932704.1"/>
    <property type="molecule type" value="Genomic_DNA"/>
</dbReference>
<sequence length="728" mass="82159">MGDPTGPAGLGPPPHAAFQRTLLNTVVRSVTSLDRDILDAPVTATDLAAAIHHMRATSSPGMDGMTAGFYQVAPDVFGDCLSIDFKDRLHRGTLLPSQRKSAVVLLHKKGSRAAPGNYRPIALVQVDVKILSKALTYRLQQLIPDLIHPYQKGFVKGRSIHHHVRFLADLQDLVTGRNDEAYAMFLDFEKAFDRVIWDYMFRLLERMGFGTTFTRWIRLLYTDPRAHLMINQNIQPALFPTRGVKQGDPLSFLLFILTIEPLGNLLRKHEGYGVCLNAEHTATGTFFADDSTLLSSSIANLQDQLLLVQDYCLGSGAKLNLQKSVLLALNRNHTCPLLPAMRVHSRTDTVKYLGIPFGQSSVDTVITDLLEQRFYDGFKLWYRRARKLRGRLLVAQTMILSRLWHYTQHVSISTITVRRWQSMLNRFVLSRKHHRKSSHILPCAFLCQRCCEGGLGFPDLAAHLKRQRLQLLLHLIRGLETPSVRDWTTASSELTLTLIPSAGRRHALDFLTISPLRHGDIIKWGLASAWWKAAWKLWTLSGGRSRETTFLPTNALGADSINPYGSTRTWLSISRHHHDLPPLPPIAAVSAWLPSHNGAFGCTCPASMVFRRWRTSSVQVNLGRRKGCLSVATSTSPMRRWHLGDKLYGCAHSTTKPLKFWTGLRRLGLFFLQGSSARALFPIYDVRVGVVCAWFLPFPGRRVSAWSGHRRYRHSTIRCRFTHLVREA</sequence>
<evidence type="ECO:0000313" key="2">
    <source>
        <dbReference type="EMBL" id="CAK7932704.1"/>
    </source>
</evidence>
<name>A0AAV1UCY8_9STRA</name>
<organism evidence="2 3">
    <name type="scientific">Peronospora matthiolae</name>
    <dbReference type="NCBI Taxonomy" id="2874970"/>
    <lineage>
        <taxon>Eukaryota</taxon>
        <taxon>Sar</taxon>
        <taxon>Stramenopiles</taxon>
        <taxon>Oomycota</taxon>
        <taxon>Peronosporomycetes</taxon>
        <taxon>Peronosporales</taxon>
        <taxon>Peronosporaceae</taxon>
        <taxon>Peronospora</taxon>
    </lineage>
</organism>
<dbReference type="PANTHER" id="PTHR19446">
    <property type="entry name" value="REVERSE TRANSCRIPTASES"/>
    <property type="match status" value="1"/>
</dbReference>
<protein>
    <recommendedName>
        <fullName evidence="1">Reverse transcriptase domain-containing protein</fullName>
    </recommendedName>
</protein>
<evidence type="ECO:0000259" key="1">
    <source>
        <dbReference type="PROSITE" id="PS50878"/>
    </source>
</evidence>
<dbReference type="InterPro" id="IPR043502">
    <property type="entry name" value="DNA/RNA_pol_sf"/>
</dbReference>
<dbReference type="PROSITE" id="PS50878">
    <property type="entry name" value="RT_POL"/>
    <property type="match status" value="1"/>
</dbReference>
<feature type="domain" description="Reverse transcriptase" evidence="1">
    <location>
        <begin position="87"/>
        <end position="357"/>
    </location>
</feature>
<proteinExistence type="predicted"/>
<reference evidence="2" key="1">
    <citation type="submission" date="2024-01" db="EMBL/GenBank/DDBJ databases">
        <authorList>
            <person name="Webb A."/>
        </authorList>
    </citation>
    <scope>NUCLEOTIDE SEQUENCE</scope>
    <source>
        <strain evidence="2">Pm1</strain>
    </source>
</reference>
<dbReference type="Proteomes" id="UP001162060">
    <property type="component" value="Unassembled WGS sequence"/>
</dbReference>
<dbReference type="Pfam" id="PF00078">
    <property type="entry name" value="RVT_1"/>
    <property type="match status" value="1"/>
</dbReference>
<gene>
    <name evidence="2" type="ORF">PM001_LOCUS17854</name>
</gene>
<dbReference type="CDD" id="cd01650">
    <property type="entry name" value="RT_nLTR_like"/>
    <property type="match status" value="1"/>
</dbReference>
<evidence type="ECO:0000313" key="3">
    <source>
        <dbReference type="Proteomes" id="UP001162060"/>
    </source>
</evidence>
<dbReference type="AlphaFoldDB" id="A0AAV1UCY8"/>